<evidence type="ECO:0000313" key="8">
    <source>
        <dbReference type="EMBL" id="GFU47164.1"/>
    </source>
</evidence>
<name>A0A8X6UL71_NEPPI</name>
<evidence type="ECO:0000256" key="5">
    <source>
        <dbReference type="ARBA" id="ARBA00023242"/>
    </source>
</evidence>
<dbReference type="GO" id="GO:0030154">
    <property type="term" value="P:cell differentiation"/>
    <property type="evidence" value="ECO:0007669"/>
    <property type="project" value="TreeGrafter"/>
</dbReference>
<dbReference type="CDD" id="cd19684">
    <property type="entry name" value="bHLH_dnHLH_ID"/>
    <property type="match status" value="1"/>
</dbReference>
<evidence type="ECO:0000256" key="6">
    <source>
        <dbReference type="SAM" id="MobiDB-lite"/>
    </source>
</evidence>
<evidence type="ECO:0000313" key="9">
    <source>
        <dbReference type="Proteomes" id="UP000887013"/>
    </source>
</evidence>
<dbReference type="GO" id="GO:0005737">
    <property type="term" value="C:cytoplasm"/>
    <property type="evidence" value="ECO:0007669"/>
    <property type="project" value="InterPro"/>
</dbReference>
<dbReference type="InterPro" id="IPR026052">
    <property type="entry name" value="DNA-bd_prot-inh"/>
</dbReference>
<dbReference type="EMBL" id="BMAW01037151">
    <property type="protein sequence ID" value="GFU47164.1"/>
    <property type="molecule type" value="Genomic_DNA"/>
</dbReference>
<evidence type="ECO:0000259" key="7">
    <source>
        <dbReference type="PROSITE" id="PS50888"/>
    </source>
</evidence>
<gene>
    <name evidence="8" type="ORF">NPIL_571391</name>
</gene>
<dbReference type="GO" id="GO:0032922">
    <property type="term" value="P:circadian regulation of gene expression"/>
    <property type="evidence" value="ECO:0007669"/>
    <property type="project" value="TreeGrafter"/>
</dbReference>
<feature type="compositionally biased region" description="Polar residues" evidence="6">
    <location>
        <begin position="104"/>
        <end position="129"/>
    </location>
</feature>
<keyword evidence="5" id="KW-0539">Nucleus</keyword>
<dbReference type="Pfam" id="PF00010">
    <property type="entry name" value="HLH"/>
    <property type="match status" value="1"/>
</dbReference>
<reference evidence="8" key="1">
    <citation type="submission" date="2020-08" db="EMBL/GenBank/DDBJ databases">
        <title>Multicomponent nature underlies the extraordinary mechanical properties of spider dragline silk.</title>
        <authorList>
            <person name="Kono N."/>
            <person name="Nakamura H."/>
            <person name="Mori M."/>
            <person name="Yoshida Y."/>
            <person name="Ohtoshi R."/>
            <person name="Malay A.D."/>
            <person name="Moran D.A.P."/>
            <person name="Tomita M."/>
            <person name="Numata K."/>
            <person name="Arakawa K."/>
        </authorList>
    </citation>
    <scope>NUCLEOTIDE SEQUENCE</scope>
</reference>
<comment type="subcellular location">
    <subcellularLocation>
        <location evidence="1">Nucleus</location>
    </subcellularLocation>
</comment>
<protein>
    <recommendedName>
        <fullName evidence="7">BHLH domain-containing protein</fullName>
    </recommendedName>
</protein>
<dbReference type="PANTHER" id="PTHR11723">
    <property type="entry name" value="DNA-BINDING PROTEIN INHIBITOR"/>
    <property type="match status" value="1"/>
</dbReference>
<dbReference type="GO" id="GO:0046983">
    <property type="term" value="F:protein dimerization activity"/>
    <property type="evidence" value="ECO:0007669"/>
    <property type="project" value="InterPro"/>
</dbReference>
<evidence type="ECO:0000256" key="4">
    <source>
        <dbReference type="ARBA" id="ARBA00023163"/>
    </source>
</evidence>
<dbReference type="GO" id="GO:0005634">
    <property type="term" value="C:nucleus"/>
    <property type="evidence" value="ECO:0007669"/>
    <property type="project" value="UniProtKB-SubCell"/>
</dbReference>
<keyword evidence="9" id="KW-1185">Reference proteome</keyword>
<dbReference type="Gene3D" id="4.10.280.10">
    <property type="entry name" value="Helix-loop-helix DNA-binding domain"/>
    <property type="match status" value="1"/>
</dbReference>
<dbReference type="Proteomes" id="UP000887013">
    <property type="component" value="Unassembled WGS sequence"/>
</dbReference>
<dbReference type="InterPro" id="IPR036638">
    <property type="entry name" value="HLH_DNA-bd_sf"/>
</dbReference>
<sequence>MRVDIVEEQAAFYTSVLKSICSKHRSISRRSLKMTKTKRSRSQKEITHDEIQALLTKLKEIVPNMPRNRKLSKLEIIQYVIDYIVDLQIALESHPISHRGVNARSGSPSTRQPLGVISSPSNSAANTCVASEPNHVEKLPSQRPDAVFRSVSC</sequence>
<comment type="caution">
    <text evidence="8">The sequence shown here is derived from an EMBL/GenBank/DDBJ whole genome shotgun (WGS) entry which is preliminary data.</text>
</comment>
<proteinExistence type="predicted"/>
<feature type="domain" description="BHLH" evidence="7">
    <location>
        <begin position="35"/>
        <end position="87"/>
    </location>
</feature>
<dbReference type="InterPro" id="IPR011598">
    <property type="entry name" value="bHLH_dom"/>
</dbReference>
<dbReference type="GO" id="GO:0000122">
    <property type="term" value="P:negative regulation of transcription by RNA polymerase II"/>
    <property type="evidence" value="ECO:0007669"/>
    <property type="project" value="InterPro"/>
</dbReference>
<feature type="region of interest" description="Disordered" evidence="6">
    <location>
        <begin position="100"/>
        <end position="144"/>
    </location>
</feature>
<dbReference type="OrthoDB" id="10047910at2759"/>
<organism evidence="8 9">
    <name type="scientific">Nephila pilipes</name>
    <name type="common">Giant wood spider</name>
    <name type="synonym">Nephila maculata</name>
    <dbReference type="NCBI Taxonomy" id="299642"/>
    <lineage>
        <taxon>Eukaryota</taxon>
        <taxon>Metazoa</taxon>
        <taxon>Ecdysozoa</taxon>
        <taxon>Arthropoda</taxon>
        <taxon>Chelicerata</taxon>
        <taxon>Arachnida</taxon>
        <taxon>Araneae</taxon>
        <taxon>Araneomorphae</taxon>
        <taxon>Entelegynae</taxon>
        <taxon>Araneoidea</taxon>
        <taxon>Nephilidae</taxon>
        <taxon>Nephila</taxon>
    </lineage>
</organism>
<evidence type="ECO:0000256" key="3">
    <source>
        <dbReference type="ARBA" id="ARBA00023015"/>
    </source>
</evidence>
<dbReference type="PROSITE" id="PS50888">
    <property type="entry name" value="BHLH"/>
    <property type="match status" value="1"/>
</dbReference>
<evidence type="ECO:0000256" key="2">
    <source>
        <dbReference type="ARBA" id="ARBA00022491"/>
    </source>
</evidence>
<keyword evidence="2" id="KW-0678">Repressor</keyword>
<accession>A0A8X6UL71</accession>
<dbReference type="SUPFAM" id="SSF47459">
    <property type="entry name" value="HLH, helix-loop-helix DNA-binding domain"/>
    <property type="match status" value="1"/>
</dbReference>
<keyword evidence="4" id="KW-0804">Transcription</keyword>
<keyword evidence="3" id="KW-0805">Transcription regulation</keyword>
<evidence type="ECO:0000256" key="1">
    <source>
        <dbReference type="ARBA" id="ARBA00004123"/>
    </source>
</evidence>
<dbReference type="PANTHER" id="PTHR11723:SF17">
    <property type="entry name" value="PROTEIN EXTRA-MACROCHAETAE"/>
    <property type="match status" value="1"/>
</dbReference>
<dbReference type="AlphaFoldDB" id="A0A8X6UL71"/>